<feature type="transmembrane region" description="Helical" evidence="1">
    <location>
        <begin position="29"/>
        <end position="56"/>
    </location>
</feature>
<accession>A0A895XKX3</accession>
<gene>
    <name evidence="2" type="ORF">JQS30_01960</name>
</gene>
<feature type="transmembrane region" description="Helical" evidence="1">
    <location>
        <begin position="91"/>
        <end position="110"/>
    </location>
</feature>
<keyword evidence="3" id="KW-1185">Reference proteome</keyword>
<dbReference type="EMBL" id="CP070496">
    <property type="protein sequence ID" value="QSB05717.1"/>
    <property type="molecule type" value="Genomic_DNA"/>
</dbReference>
<evidence type="ECO:0000313" key="3">
    <source>
        <dbReference type="Proteomes" id="UP000662939"/>
    </source>
</evidence>
<proteinExistence type="predicted"/>
<feature type="transmembrane region" description="Helical" evidence="1">
    <location>
        <begin position="62"/>
        <end position="79"/>
    </location>
</feature>
<dbReference type="RefSeq" id="WP_213171729.1">
    <property type="nucleotide sequence ID" value="NZ_CP070496.1"/>
</dbReference>
<dbReference type="AlphaFoldDB" id="A0A895XKX3"/>
<keyword evidence="1" id="KW-0812">Transmembrane</keyword>
<organism evidence="2 3">
    <name type="scientific">Natronoglycomyces albus</name>
    <dbReference type="NCBI Taxonomy" id="2811108"/>
    <lineage>
        <taxon>Bacteria</taxon>
        <taxon>Bacillati</taxon>
        <taxon>Actinomycetota</taxon>
        <taxon>Actinomycetes</taxon>
        <taxon>Glycomycetales</taxon>
        <taxon>Glycomycetaceae</taxon>
        <taxon>Natronoglycomyces</taxon>
    </lineage>
</organism>
<sequence>MSKPESPAETTPTFPHRDEQGRVADLQQWLGYVAASVVIGFGLLAIVDVVVSLFNWGTFGNTNGWVSAILAAFLFADDFKHNRFRSSRWSAMALALLLGIAAMIAASLILPPWPPLFAGGAAALVGALTYAWAWFAGVRALGYDIEEKKTS</sequence>
<keyword evidence="1" id="KW-0472">Membrane</keyword>
<evidence type="ECO:0000313" key="2">
    <source>
        <dbReference type="EMBL" id="QSB05717.1"/>
    </source>
</evidence>
<name>A0A895XKX3_9ACTN</name>
<keyword evidence="1" id="KW-1133">Transmembrane helix</keyword>
<protein>
    <submittedName>
        <fullName evidence="2">Uncharacterized protein</fullName>
    </submittedName>
</protein>
<feature type="transmembrane region" description="Helical" evidence="1">
    <location>
        <begin position="116"/>
        <end position="141"/>
    </location>
</feature>
<evidence type="ECO:0000256" key="1">
    <source>
        <dbReference type="SAM" id="Phobius"/>
    </source>
</evidence>
<dbReference type="KEGG" id="nav:JQS30_01960"/>
<dbReference type="Proteomes" id="UP000662939">
    <property type="component" value="Chromosome"/>
</dbReference>
<reference evidence="2" key="1">
    <citation type="submission" date="2021-02" db="EMBL/GenBank/DDBJ databases">
        <title>Natronoglycomyces albus gen. nov., sp. nov, a haloalkaliphilic actinobacterium from a soda solonchak soil.</title>
        <authorList>
            <person name="Sorokin D.Y."/>
            <person name="Khijniak T.V."/>
            <person name="Zakharycheva A.P."/>
            <person name="Boueva O.V."/>
            <person name="Ariskina E.V."/>
            <person name="Hahnke R.L."/>
            <person name="Bunk B."/>
            <person name="Sproer C."/>
            <person name="Schumann P."/>
            <person name="Evtushenko L.I."/>
            <person name="Kublanov I.V."/>
        </authorList>
    </citation>
    <scope>NUCLEOTIDE SEQUENCE</scope>
    <source>
        <strain evidence="2">DSM 106290</strain>
    </source>
</reference>